<evidence type="ECO:0000256" key="2">
    <source>
        <dbReference type="ARBA" id="ARBA00022723"/>
    </source>
</evidence>
<proteinExistence type="predicted"/>
<accession>A0AAP0GF09</accession>
<feature type="compositionally biased region" description="Basic and acidic residues" evidence="3">
    <location>
        <begin position="65"/>
        <end position="75"/>
    </location>
</feature>
<evidence type="ECO:0000259" key="4">
    <source>
        <dbReference type="Pfam" id="PF13359"/>
    </source>
</evidence>
<evidence type="ECO:0000256" key="3">
    <source>
        <dbReference type="SAM" id="MobiDB-lite"/>
    </source>
</evidence>
<organism evidence="5 6">
    <name type="scientific">Platanthera zijinensis</name>
    <dbReference type="NCBI Taxonomy" id="2320716"/>
    <lineage>
        <taxon>Eukaryota</taxon>
        <taxon>Viridiplantae</taxon>
        <taxon>Streptophyta</taxon>
        <taxon>Embryophyta</taxon>
        <taxon>Tracheophyta</taxon>
        <taxon>Spermatophyta</taxon>
        <taxon>Magnoliopsida</taxon>
        <taxon>Liliopsida</taxon>
        <taxon>Asparagales</taxon>
        <taxon>Orchidaceae</taxon>
        <taxon>Orchidoideae</taxon>
        <taxon>Orchideae</taxon>
        <taxon>Orchidinae</taxon>
        <taxon>Platanthera</taxon>
    </lineage>
</organism>
<evidence type="ECO:0000313" key="5">
    <source>
        <dbReference type="EMBL" id="KAK8956507.1"/>
    </source>
</evidence>
<dbReference type="InterPro" id="IPR027806">
    <property type="entry name" value="HARBI1_dom"/>
</dbReference>
<evidence type="ECO:0000256" key="1">
    <source>
        <dbReference type="ARBA" id="ARBA00001968"/>
    </source>
</evidence>
<reference evidence="5 6" key="1">
    <citation type="journal article" date="2022" name="Nat. Plants">
        <title>Genomes of leafy and leafless Platanthera orchids illuminate the evolution of mycoheterotrophy.</title>
        <authorList>
            <person name="Li M.H."/>
            <person name="Liu K.W."/>
            <person name="Li Z."/>
            <person name="Lu H.C."/>
            <person name="Ye Q.L."/>
            <person name="Zhang D."/>
            <person name="Wang J.Y."/>
            <person name="Li Y.F."/>
            <person name="Zhong Z.M."/>
            <person name="Liu X."/>
            <person name="Yu X."/>
            <person name="Liu D.K."/>
            <person name="Tu X.D."/>
            <person name="Liu B."/>
            <person name="Hao Y."/>
            <person name="Liao X.Y."/>
            <person name="Jiang Y.T."/>
            <person name="Sun W.H."/>
            <person name="Chen J."/>
            <person name="Chen Y.Q."/>
            <person name="Ai Y."/>
            <person name="Zhai J.W."/>
            <person name="Wu S.S."/>
            <person name="Zhou Z."/>
            <person name="Hsiao Y.Y."/>
            <person name="Wu W.L."/>
            <person name="Chen Y.Y."/>
            <person name="Lin Y.F."/>
            <person name="Hsu J.L."/>
            <person name="Li C.Y."/>
            <person name="Wang Z.W."/>
            <person name="Zhao X."/>
            <person name="Zhong W.Y."/>
            <person name="Ma X.K."/>
            <person name="Ma L."/>
            <person name="Huang J."/>
            <person name="Chen G.Z."/>
            <person name="Huang M.Z."/>
            <person name="Huang L."/>
            <person name="Peng D.H."/>
            <person name="Luo Y.B."/>
            <person name="Zou S.Q."/>
            <person name="Chen S.P."/>
            <person name="Lan S."/>
            <person name="Tsai W.C."/>
            <person name="Van de Peer Y."/>
            <person name="Liu Z.J."/>
        </authorList>
    </citation>
    <scope>NUCLEOTIDE SEQUENCE [LARGE SCALE GENOMIC DNA]</scope>
    <source>
        <strain evidence="5">Lor287</strain>
    </source>
</reference>
<feature type="region of interest" description="Disordered" evidence="3">
    <location>
        <begin position="65"/>
        <end position="89"/>
    </location>
</feature>
<comment type="cofactor">
    <cofactor evidence="1">
        <name>a divalent metal cation</name>
        <dbReference type="ChEBI" id="CHEBI:60240"/>
    </cofactor>
</comment>
<protein>
    <recommendedName>
        <fullName evidence="4">DDE Tnp4 domain-containing protein</fullName>
    </recommendedName>
</protein>
<dbReference type="AlphaFoldDB" id="A0AAP0GF09"/>
<dbReference type="EMBL" id="JBBWWQ010000001">
    <property type="protein sequence ID" value="KAK8956507.1"/>
    <property type="molecule type" value="Genomic_DNA"/>
</dbReference>
<keyword evidence="2" id="KW-0479">Metal-binding</keyword>
<feature type="domain" description="DDE Tnp4" evidence="4">
    <location>
        <begin position="2"/>
        <end position="50"/>
    </location>
</feature>
<name>A0AAP0GF09_9ASPA</name>
<dbReference type="Proteomes" id="UP001418222">
    <property type="component" value="Unassembled WGS sequence"/>
</dbReference>
<gene>
    <name evidence="5" type="ORF">KSP39_PZI001577</name>
</gene>
<evidence type="ECO:0000313" key="6">
    <source>
        <dbReference type="Proteomes" id="UP001418222"/>
    </source>
</evidence>
<feature type="compositionally biased region" description="Polar residues" evidence="3">
    <location>
        <begin position="76"/>
        <end position="86"/>
    </location>
</feature>
<dbReference type="Pfam" id="PF13359">
    <property type="entry name" value="DDE_Tnp_4"/>
    <property type="match status" value="1"/>
</dbReference>
<keyword evidence="6" id="KW-1185">Reference proteome</keyword>
<comment type="caution">
    <text evidence="5">The sequence shown here is derived from an EMBL/GenBank/DDBJ whole genome shotgun (WGS) entry which is preliminary data.</text>
</comment>
<dbReference type="GO" id="GO:0046872">
    <property type="term" value="F:metal ion binding"/>
    <property type="evidence" value="ECO:0007669"/>
    <property type="project" value="UniProtKB-KW"/>
</dbReference>
<sequence>MFNHAHSSLRSVIERSFGVWKNKWVILRDMSSYRFDKQVAIVLATMTLHNFIRRHPSRVDIDFSESEQRSHDHEMTSQGHQETCTDTAGGVDEMIVMRNSIVDELYEART</sequence>